<feature type="transmembrane region" description="Helical" evidence="1">
    <location>
        <begin position="142"/>
        <end position="161"/>
    </location>
</feature>
<evidence type="ECO:0000313" key="4">
    <source>
        <dbReference type="Proteomes" id="UP000688137"/>
    </source>
</evidence>
<evidence type="ECO:0000313" key="3">
    <source>
        <dbReference type="EMBL" id="CAD8090980.1"/>
    </source>
</evidence>
<evidence type="ECO:0000259" key="2">
    <source>
        <dbReference type="PROSITE" id="PS50109"/>
    </source>
</evidence>
<comment type="caution">
    <text evidence="3">The sequence shown here is derived from an EMBL/GenBank/DDBJ whole genome shotgun (WGS) entry which is preliminary data.</text>
</comment>
<dbReference type="EMBL" id="CAJJDM010000090">
    <property type="protein sequence ID" value="CAD8090980.1"/>
    <property type="molecule type" value="Genomic_DNA"/>
</dbReference>
<sequence>MCKNNLLKQEVKYSLNYLICLFFLGLEIELQNDLNVIQILSIIIIVISIAFRVLYSIQKISWKIDISPIFFWLLTLARINSANNLKQESHSFLFYTLGFMNGQYNNTFSIQNENPIIFKGKICVQIIIFVTCLSLTNQIKLGIIFVLIILCIMIGLNEIFYRQVQSEFEIQVKENKQNRLFNELSFQQILKSQTKPSNEEQIFIKHSRGCPLESIAEDEELPESKQKQQNASNSTKSSLWGNFVFQCDDYIIKFSFNAYQNNSLLQNSVSNYSFSKFLQDNNITFVDFLSEMKVFNDIHWTQFDIQSPEFKKQQSLYDWLQYHLEQYKMIEQLQSKKSFKQLEGVDPLQLSNLSNQKSLLMDLIMEKSIMGLSSIPYQQSSSEAINLRNNKMNLFGRIKTNKILCDLQIKFYIFEEESDGLAIVFLMRDIDKLVQSIKQNVKNIELLDIATKFIQNQACKITDIHKWIREIKSPSSLIETDQLSRLGTSVRKRTYSLSSNINSVEEGQSDISEKVQIRKSNHLQQFLSKLQFDFFQVEQDNFNFVEVFQQTEKILFDRKKIDISQTVHLLFDQFQHNHILIKYGVKLMLIDNNLYDKNIITDARKFKQLLINLINNSIQAYQYEQYLQQPNEIEISVWNYYEDIHFTITDYGCGLTQNQLNQSRLQECKLGLAASQRLLYQLSGGKRQLTIQCMNQKTNTSFQLPRILMEDKIIQNNEFDYEYIKFINS</sequence>
<feature type="domain" description="Histidine kinase" evidence="2">
    <location>
        <begin position="466"/>
        <end position="708"/>
    </location>
</feature>
<dbReference type="Pfam" id="PF02518">
    <property type="entry name" value="HATPase_c"/>
    <property type="match status" value="1"/>
</dbReference>
<keyword evidence="4" id="KW-1185">Reference proteome</keyword>
<keyword evidence="1" id="KW-0472">Membrane</keyword>
<organism evidence="3 4">
    <name type="scientific">Paramecium primaurelia</name>
    <dbReference type="NCBI Taxonomy" id="5886"/>
    <lineage>
        <taxon>Eukaryota</taxon>
        <taxon>Sar</taxon>
        <taxon>Alveolata</taxon>
        <taxon>Ciliophora</taxon>
        <taxon>Intramacronucleata</taxon>
        <taxon>Oligohymenophorea</taxon>
        <taxon>Peniculida</taxon>
        <taxon>Parameciidae</taxon>
        <taxon>Paramecium</taxon>
    </lineage>
</organism>
<dbReference type="OMA" id="ISPIFFW"/>
<dbReference type="Proteomes" id="UP000688137">
    <property type="component" value="Unassembled WGS sequence"/>
</dbReference>
<keyword evidence="1" id="KW-0812">Transmembrane</keyword>
<accession>A0A8S1NEE2</accession>
<keyword evidence="1" id="KW-1133">Transmembrane helix</keyword>
<dbReference type="InterPro" id="IPR005467">
    <property type="entry name" value="His_kinase_dom"/>
</dbReference>
<evidence type="ECO:0000256" key="1">
    <source>
        <dbReference type="SAM" id="Phobius"/>
    </source>
</evidence>
<reference evidence="3" key="1">
    <citation type="submission" date="2021-01" db="EMBL/GenBank/DDBJ databases">
        <authorList>
            <consortium name="Genoscope - CEA"/>
            <person name="William W."/>
        </authorList>
    </citation>
    <scope>NUCLEOTIDE SEQUENCE</scope>
</reference>
<dbReference type="InterPro" id="IPR003594">
    <property type="entry name" value="HATPase_dom"/>
</dbReference>
<dbReference type="AlphaFoldDB" id="A0A8S1NEE2"/>
<feature type="transmembrane region" description="Helical" evidence="1">
    <location>
        <begin position="36"/>
        <end position="55"/>
    </location>
</feature>
<dbReference type="PROSITE" id="PS50109">
    <property type="entry name" value="HIS_KIN"/>
    <property type="match status" value="1"/>
</dbReference>
<gene>
    <name evidence="3" type="ORF">PPRIM_AZ9-3.1.T0870070</name>
</gene>
<proteinExistence type="predicted"/>
<name>A0A8S1NEE2_PARPR</name>
<protein>
    <recommendedName>
        <fullName evidence="2">Histidine kinase domain-containing protein</fullName>
    </recommendedName>
</protein>
<feature type="transmembrane region" description="Helical" evidence="1">
    <location>
        <begin position="12"/>
        <end position="30"/>
    </location>
</feature>
<dbReference type="SMART" id="SM00387">
    <property type="entry name" value="HATPase_c"/>
    <property type="match status" value="1"/>
</dbReference>